<keyword evidence="2" id="KW-1185">Reference proteome</keyword>
<evidence type="ECO:0000313" key="1">
    <source>
        <dbReference type="EMBL" id="OAP42685.1"/>
    </source>
</evidence>
<comment type="caution">
    <text evidence="1">The sequence shown here is derived from an EMBL/GenBank/DDBJ whole genome shotgun (WGS) entry which is preliminary data.</text>
</comment>
<dbReference type="Proteomes" id="UP000094025">
    <property type="component" value="Unassembled WGS sequence"/>
</dbReference>
<organism evidence="1 2">
    <name type="scientific">Sinorhizobium glycinis</name>
    <dbReference type="NCBI Taxonomy" id="1472378"/>
    <lineage>
        <taxon>Bacteria</taxon>
        <taxon>Pseudomonadati</taxon>
        <taxon>Pseudomonadota</taxon>
        <taxon>Alphaproteobacteria</taxon>
        <taxon>Hyphomicrobiales</taxon>
        <taxon>Rhizobiaceae</taxon>
        <taxon>Sinorhizobium/Ensifer group</taxon>
        <taxon>Sinorhizobium</taxon>
    </lineage>
</organism>
<gene>
    <name evidence="1" type="ORF">AU381_16075</name>
</gene>
<protein>
    <submittedName>
        <fullName evidence="1">Uncharacterized protein</fullName>
    </submittedName>
</protein>
<dbReference type="OrthoDB" id="8278082at2"/>
<reference evidence="1 2" key="1">
    <citation type="journal article" date="2016" name="Int. J. Syst. Evol. Microbiol.">
        <title>Ensifer glycinis sp. nov., an novel rhizobial species associated with Glycine spp.</title>
        <authorList>
            <person name="Yan H."/>
            <person name="Yan J."/>
            <person name="Sui X.H."/>
            <person name="Wang E.T."/>
            <person name="Chen W.X."/>
            <person name="Zhang X.X."/>
            <person name="Chen W.F."/>
        </authorList>
    </citation>
    <scope>NUCLEOTIDE SEQUENCE [LARGE SCALE GENOMIC DNA]</scope>
    <source>
        <strain evidence="1 2">CCBAU 23380</strain>
    </source>
</reference>
<dbReference type="AlphaFoldDB" id="A0A178Y7K1"/>
<name>A0A178Y7K1_9HYPH</name>
<dbReference type="RefSeq" id="WP_064240521.1">
    <property type="nucleotide sequence ID" value="NZ_LPUX01000050.1"/>
</dbReference>
<sequence length="82" mass="9378">MVEVAEIRLTWLPLRNGTYCAMLGRHEVAFVMKRETMSDWAWRISHCNGTNNTGFHYASTLEGAKTAVLAGVQEWFRQAGFR</sequence>
<evidence type="ECO:0000313" key="2">
    <source>
        <dbReference type="Proteomes" id="UP000094025"/>
    </source>
</evidence>
<proteinExistence type="predicted"/>
<dbReference type="EMBL" id="LPUX01000050">
    <property type="protein sequence ID" value="OAP42685.1"/>
    <property type="molecule type" value="Genomic_DNA"/>
</dbReference>
<accession>A0A178Y7K1</accession>